<dbReference type="AlphaFoldDB" id="A0A3S3RGB1"/>
<keyword evidence="10" id="KW-1185">Reference proteome</keyword>
<dbReference type="InterPro" id="IPR002401">
    <property type="entry name" value="Cyt_P450_E_grp-I"/>
</dbReference>
<reference evidence="8" key="2">
    <citation type="submission" date="2018-11" db="EMBL/GenBank/DDBJ databases">
        <title>Trombidioid mite genomics.</title>
        <authorList>
            <person name="Dong X."/>
        </authorList>
    </citation>
    <scope>NUCLEOTIDE SEQUENCE</scope>
    <source>
        <strain evidence="8">UoL-WK</strain>
    </source>
</reference>
<organism evidence="8 10">
    <name type="scientific">Dinothrombium tinctorium</name>
    <dbReference type="NCBI Taxonomy" id="1965070"/>
    <lineage>
        <taxon>Eukaryota</taxon>
        <taxon>Metazoa</taxon>
        <taxon>Ecdysozoa</taxon>
        <taxon>Arthropoda</taxon>
        <taxon>Chelicerata</taxon>
        <taxon>Arachnida</taxon>
        <taxon>Acari</taxon>
        <taxon>Acariformes</taxon>
        <taxon>Trombidiformes</taxon>
        <taxon>Prostigmata</taxon>
        <taxon>Anystina</taxon>
        <taxon>Parasitengona</taxon>
        <taxon>Trombidioidea</taxon>
        <taxon>Trombidiidae</taxon>
        <taxon>Dinothrombium</taxon>
    </lineage>
</organism>
<comment type="caution">
    <text evidence="8">The sequence shown here is derived from an EMBL/GenBank/DDBJ whole genome shotgun (WGS) entry which is preliminary data.</text>
</comment>
<dbReference type="EMBL" id="NCKU01015237">
    <property type="protein sequence ID" value="RWR99421.1"/>
    <property type="molecule type" value="Genomic_DNA"/>
</dbReference>
<evidence type="ECO:0000256" key="5">
    <source>
        <dbReference type="PIRSR" id="PIRSR602401-1"/>
    </source>
</evidence>
<keyword evidence="7" id="KW-1133">Transmembrane helix</keyword>
<evidence type="ECO:0000256" key="7">
    <source>
        <dbReference type="SAM" id="Phobius"/>
    </source>
</evidence>
<dbReference type="GO" id="GO:0006082">
    <property type="term" value="P:organic acid metabolic process"/>
    <property type="evidence" value="ECO:0007669"/>
    <property type="project" value="TreeGrafter"/>
</dbReference>
<dbReference type="SUPFAM" id="SSF48264">
    <property type="entry name" value="Cytochrome P450"/>
    <property type="match status" value="1"/>
</dbReference>
<evidence type="ECO:0000256" key="4">
    <source>
        <dbReference type="ARBA" id="ARBA00023033"/>
    </source>
</evidence>
<comment type="cofactor">
    <cofactor evidence="5">
        <name>heme</name>
        <dbReference type="ChEBI" id="CHEBI:30413"/>
    </cofactor>
</comment>
<evidence type="ECO:0000256" key="6">
    <source>
        <dbReference type="RuleBase" id="RU000461"/>
    </source>
</evidence>
<dbReference type="STRING" id="1965070.A0A3S3RGB1"/>
<protein>
    <submittedName>
        <fullName evidence="8">Cytochrome P450 2J2-like protein</fullName>
    </submittedName>
</protein>
<accession>A0A3S3RGB1</accession>
<evidence type="ECO:0000313" key="10">
    <source>
        <dbReference type="Proteomes" id="UP000285301"/>
    </source>
</evidence>
<dbReference type="EMBL" id="NCKU01013942">
    <property type="protein sequence ID" value="RWR99701.1"/>
    <property type="molecule type" value="Genomic_DNA"/>
</dbReference>
<gene>
    <name evidence="9" type="ORF">B4U79_02363</name>
    <name evidence="8" type="ORF">B4U79_15716</name>
</gene>
<dbReference type="Proteomes" id="UP000285301">
    <property type="component" value="Unassembled WGS sequence"/>
</dbReference>
<dbReference type="PRINTS" id="PR00463">
    <property type="entry name" value="EP450I"/>
</dbReference>
<sequence length="253" mass="29241">MVSVVQQWYDERVKHFNANEVNDMLDAFIAEQKTDENSAKFFNHQAYIGNFLTLLIAGTGSPIFTLYYAYYILALDPEIQTKIQQEIDQYVGEQRFPSFEDDKGNLTFTTAFLAEIDRFCALNKFLPPRINSEEAHINGYNIPKGNIFLVNTANCLRDQKYFKNPDEFDPNNFLDVNGKLTNLESAIPFGIGIRRCPGEFFTKVEIFTCFTAIAQNFDISIAKDEKIGKREGYELVKAFPRFKVVLKRRNRFN</sequence>
<dbReference type="InterPro" id="IPR050182">
    <property type="entry name" value="Cytochrome_P450_fam2"/>
</dbReference>
<keyword evidence="7" id="KW-0812">Transmembrane</keyword>
<comment type="similarity">
    <text evidence="1 6">Belongs to the cytochrome P450 family.</text>
</comment>
<keyword evidence="7" id="KW-0472">Membrane</keyword>
<dbReference type="PRINTS" id="PR00385">
    <property type="entry name" value="P450"/>
</dbReference>
<name>A0A3S3RGB1_9ACAR</name>
<evidence type="ECO:0000256" key="1">
    <source>
        <dbReference type="ARBA" id="ARBA00010617"/>
    </source>
</evidence>
<proteinExistence type="inferred from homology"/>
<dbReference type="InterPro" id="IPR017972">
    <property type="entry name" value="Cyt_P450_CS"/>
</dbReference>
<dbReference type="GO" id="GO:0005737">
    <property type="term" value="C:cytoplasm"/>
    <property type="evidence" value="ECO:0007669"/>
    <property type="project" value="TreeGrafter"/>
</dbReference>
<dbReference type="Gene3D" id="1.10.630.10">
    <property type="entry name" value="Cytochrome P450"/>
    <property type="match status" value="1"/>
</dbReference>
<evidence type="ECO:0000313" key="9">
    <source>
        <dbReference type="EMBL" id="RWR99701.1"/>
    </source>
</evidence>
<dbReference type="InterPro" id="IPR001128">
    <property type="entry name" value="Cyt_P450"/>
</dbReference>
<keyword evidence="5 6" id="KW-0349">Heme</keyword>
<dbReference type="PROSITE" id="PS00086">
    <property type="entry name" value="CYTOCHROME_P450"/>
    <property type="match status" value="1"/>
</dbReference>
<dbReference type="PANTHER" id="PTHR24300">
    <property type="entry name" value="CYTOCHROME P450 508A4-RELATED"/>
    <property type="match status" value="1"/>
</dbReference>
<dbReference type="GO" id="GO:0005506">
    <property type="term" value="F:iron ion binding"/>
    <property type="evidence" value="ECO:0007669"/>
    <property type="project" value="InterPro"/>
</dbReference>
<keyword evidence="6" id="KW-0560">Oxidoreductase</keyword>
<evidence type="ECO:0000256" key="3">
    <source>
        <dbReference type="ARBA" id="ARBA00023004"/>
    </source>
</evidence>
<feature type="binding site" description="axial binding residue" evidence="5">
    <location>
        <position position="196"/>
    </location>
    <ligand>
        <name>heme</name>
        <dbReference type="ChEBI" id="CHEBI:30413"/>
    </ligand>
    <ligandPart>
        <name>Fe</name>
        <dbReference type="ChEBI" id="CHEBI:18248"/>
    </ligandPart>
</feature>
<evidence type="ECO:0000313" key="8">
    <source>
        <dbReference type="EMBL" id="RWR99421.1"/>
    </source>
</evidence>
<keyword evidence="3 5" id="KW-0408">Iron</keyword>
<feature type="transmembrane region" description="Helical" evidence="7">
    <location>
        <begin position="51"/>
        <end position="73"/>
    </location>
</feature>
<dbReference type="Pfam" id="PF00067">
    <property type="entry name" value="p450"/>
    <property type="match status" value="1"/>
</dbReference>
<dbReference type="PANTHER" id="PTHR24300:SF375">
    <property type="entry name" value="CYTOCHROME P450 FAMILY"/>
    <property type="match status" value="1"/>
</dbReference>
<dbReference type="GO" id="GO:0006805">
    <property type="term" value="P:xenobiotic metabolic process"/>
    <property type="evidence" value="ECO:0007669"/>
    <property type="project" value="TreeGrafter"/>
</dbReference>
<dbReference type="InterPro" id="IPR036396">
    <property type="entry name" value="Cyt_P450_sf"/>
</dbReference>
<dbReference type="GO" id="GO:0020037">
    <property type="term" value="F:heme binding"/>
    <property type="evidence" value="ECO:0007669"/>
    <property type="project" value="InterPro"/>
</dbReference>
<dbReference type="GO" id="GO:0016712">
    <property type="term" value="F:oxidoreductase activity, acting on paired donors, with incorporation or reduction of molecular oxygen, reduced flavin or flavoprotein as one donor, and incorporation of one atom of oxygen"/>
    <property type="evidence" value="ECO:0007669"/>
    <property type="project" value="TreeGrafter"/>
</dbReference>
<keyword evidence="2 5" id="KW-0479">Metal-binding</keyword>
<dbReference type="OrthoDB" id="6491376at2759"/>
<evidence type="ECO:0000256" key="2">
    <source>
        <dbReference type="ARBA" id="ARBA00022723"/>
    </source>
</evidence>
<keyword evidence="4 6" id="KW-0503">Monooxygenase</keyword>
<reference evidence="8 10" key="1">
    <citation type="journal article" date="2018" name="Gigascience">
        <title>Genomes of trombidid mites reveal novel predicted allergens and laterally-transferred genes associated with secondary metabolism.</title>
        <authorList>
            <person name="Dong X."/>
            <person name="Chaisiri K."/>
            <person name="Xia D."/>
            <person name="Armstrong S.D."/>
            <person name="Fang Y."/>
            <person name="Donnelly M.J."/>
            <person name="Kadowaki T."/>
            <person name="McGarry J.W."/>
            <person name="Darby A.C."/>
            <person name="Makepeace B.L."/>
        </authorList>
    </citation>
    <scope>NUCLEOTIDE SEQUENCE [LARGE SCALE GENOMIC DNA]</scope>
    <source>
        <strain evidence="8">UoL-WK</strain>
    </source>
</reference>